<dbReference type="GO" id="GO:0003700">
    <property type="term" value="F:DNA-binding transcription factor activity"/>
    <property type="evidence" value="ECO:0007669"/>
    <property type="project" value="TreeGrafter"/>
</dbReference>
<evidence type="ECO:0000313" key="3">
    <source>
        <dbReference type="Proteomes" id="UP000002221"/>
    </source>
</evidence>
<dbReference type="GO" id="GO:0005829">
    <property type="term" value="C:cytosol"/>
    <property type="evidence" value="ECO:0007669"/>
    <property type="project" value="TreeGrafter"/>
</dbReference>
<dbReference type="InterPro" id="IPR014710">
    <property type="entry name" value="RmlC-like_jellyroll"/>
</dbReference>
<dbReference type="HOGENOM" id="CLU_075053_15_1_10"/>
<dbReference type="PROSITE" id="PS50042">
    <property type="entry name" value="CNMP_BINDING_3"/>
    <property type="match status" value="1"/>
</dbReference>
<keyword evidence="3" id="KW-1185">Reference proteome</keyword>
<dbReference type="PANTHER" id="PTHR24567">
    <property type="entry name" value="CRP FAMILY TRANSCRIPTIONAL REGULATORY PROTEIN"/>
    <property type="match status" value="1"/>
</dbReference>
<dbReference type="EMBL" id="CP001807">
    <property type="protein sequence ID" value="ACY49460.1"/>
    <property type="molecule type" value="Genomic_DNA"/>
</dbReference>
<dbReference type="OrthoDB" id="9127033at2"/>
<dbReference type="InterPro" id="IPR000595">
    <property type="entry name" value="cNMP-bd_dom"/>
</dbReference>
<feature type="domain" description="Cyclic nucleotide-binding" evidence="1">
    <location>
        <begin position="16"/>
        <end position="136"/>
    </location>
</feature>
<name>D0MFX1_RHOM4</name>
<dbReference type="SMART" id="SM00100">
    <property type="entry name" value="cNMP"/>
    <property type="match status" value="1"/>
</dbReference>
<organism evidence="2 3">
    <name type="scientific">Rhodothermus marinus (strain ATCC 43812 / DSM 4252 / R-10)</name>
    <name type="common">Rhodothermus obamensis</name>
    <dbReference type="NCBI Taxonomy" id="518766"/>
    <lineage>
        <taxon>Bacteria</taxon>
        <taxon>Pseudomonadati</taxon>
        <taxon>Rhodothermota</taxon>
        <taxon>Rhodothermia</taxon>
        <taxon>Rhodothermales</taxon>
        <taxon>Rhodothermaceae</taxon>
        <taxon>Rhodothermus</taxon>
    </lineage>
</organism>
<sequence length="163" mass="18543">MTAQRSLKDLLAEHPFFQGLDDPYLELIAGCARNVRFNAGSYIFREGEPATEFFLIRYGRVSIEVHLPERGTVTIQTLGEGDVLGWSWLVPPYRNQFDARALTLVRALAFDGACIRNKCAEDPRLGYEIFSRFARIIAERLQATRLQLLDMYGAAPRRQPLHA</sequence>
<evidence type="ECO:0000259" key="1">
    <source>
        <dbReference type="PROSITE" id="PS50042"/>
    </source>
</evidence>
<dbReference type="Proteomes" id="UP000002221">
    <property type="component" value="Chromosome"/>
</dbReference>
<gene>
    <name evidence="2" type="ordered locus">Rmar_2587</name>
</gene>
<dbReference type="InterPro" id="IPR018490">
    <property type="entry name" value="cNMP-bd_dom_sf"/>
</dbReference>
<dbReference type="STRING" id="518766.Rmar_2587"/>
<dbReference type="PANTHER" id="PTHR24567:SF74">
    <property type="entry name" value="HTH-TYPE TRANSCRIPTIONAL REGULATOR ARCR"/>
    <property type="match status" value="1"/>
</dbReference>
<dbReference type="eggNOG" id="COG0664">
    <property type="taxonomic scope" value="Bacteria"/>
</dbReference>
<dbReference type="AlphaFoldDB" id="D0MFX1"/>
<dbReference type="RefSeq" id="WP_012845070.1">
    <property type="nucleotide sequence ID" value="NC_013501.1"/>
</dbReference>
<reference evidence="2 3" key="1">
    <citation type="journal article" date="2009" name="Stand. Genomic Sci.">
        <title>Complete genome sequence of Rhodothermus marinus type strain (R-10).</title>
        <authorList>
            <person name="Nolan M."/>
            <person name="Tindall B.J."/>
            <person name="Pomrenke H."/>
            <person name="Lapidus A."/>
            <person name="Copeland A."/>
            <person name="Glavina Del Rio T."/>
            <person name="Lucas S."/>
            <person name="Chen F."/>
            <person name="Tice H."/>
            <person name="Cheng J.F."/>
            <person name="Saunders E."/>
            <person name="Han C."/>
            <person name="Bruce D."/>
            <person name="Goodwin L."/>
            <person name="Chain P."/>
            <person name="Pitluck S."/>
            <person name="Ovchinikova G."/>
            <person name="Pati A."/>
            <person name="Ivanova N."/>
            <person name="Mavromatis K."/>
            <person name="Chen A."/>
            <person name="Palaniappan K."/>
            <person name="Land M."/>
            <person name="Hauser L."/>
            <person name="Chang Y.J."/>
            <person name="Jeffries C.D."/>
            <person name="Brettin T."/>
            <person name="Goker M."/>
            <person name="Bristow J."/>
            <person name="Eisen J.A."/>
            <person name="Markowitz V."/>
            <person name="Hugenholtz P."/>
            <person name="Kyrpides N.C."/>
            <person name="Klenk H.P."/>
            <person name="Detter J.C."/>
        </authorList>
    </citation>
    <scope>NUCLEOTIDE SEQUENCE [LARGE SCALE GENOMIC DNA]</scope>
    <source>
        <strain evidence="3">ATCC 43812 / DSM 4252 / R-10</strain>
    </source>
</reference>
<dbReference type="Gene3D" id="2.60.120.10">
    <property type="entry name" value="Jelly Rolls"/>
    <property type="match status" value="1"/>
</dbReference>
<dbReference type="CDD" id="cd00038">
    <property type="entry name" value="CAP_ED"/>
    <property type="match status" value="1"/>
</dbReference>
<proteinExistence type="predicted"/>
<evidence type="ECO:0000313" key="2">
    <source>
        <dbReference type="EMBL" id="ACY49460.1"/>
    </source>
</evidence>
<dbReference type="InterPro" id="IPR050397">
    <property type="entry name" value="Env_Response_Regulators"/>
</dbReference>
<dbReference type="SUPFAM" id="SSF51206">
    <property type="entry name" value="cAMP-binding domain-like"/>
    <property type="match status" value="1"/>
</dbReference>
<accession>D0MFX1</accession>
<dbReference type="KEGG" id="rmr:Rmar_2587"/>
<dbReference type="Pfam" id="PF00027">
    <property type="entry name" value="cNMP_binding"/>
    <property type="match status" value="1"/>
</dbReference>
<protein>
    <submittedName>
        <fullName evidence="2">Putative transcriptional regulator, Crp/Fnr family</fullName>
    </submittedName>
</protein>